<dbReference type="Proteomes" id="UP000805193">
    <property type="component" value="Unassembled WGS sequence"/>
</dbReference>
<name>A0AC60PM51_IXOPE</name>
<evidence type="ECO:0000313" key="2">
    <source>
        <dbReference type="Proteomes" id="UP000805193"/>
    </source>
</evidence>
<sequence length="339" mass="38639">MTTRVFVGRLNYDVRERDLEKFFKGYGRIGEVLLKNGYGFVEFDDYRDAEDAVHDLNGKKLMGERISVELARGIRRGPGTGYGGASSSRRYGPPSRTEYQLLVENLSSSVSWQDLKDFMRQAGEVTYTDAHKLRRNEGVVEFATYSDMKNALIKLNHMDLDGRRIRLIEAKRLRRSGSRSRSRSRSRPRKRRADSSRSNSRSRSRSYSRSRSPPPRRRGSRSESRSRSRSRSKTRGKRSPSGRSRSRSRSTPPRNKSRSVSKGRDEPKARDSRSKSRSRSRSTSKGAERNNRSRSKSPAENRSRRSRSRSASPARNSTSKNEQGGSRSRSRSSSANSNA</sequence>
<gene>
    <name evidence="1" type="ORF">HPB47_002111</name>
</gene>
<keyword evidence="2" id="KW-1185">Reference proteome</keyword>
<reference evidence="1 2" key="1">
    <citation type="journal article" date="2020" name="Cell">
        <title>Large-Scale Comparative Analyses of Tick Genomes Elucidate Their Genetic Diversity and Vector Capacities.</title>
        <authorList>
            <consortium name="Tick Genome and Microbiome Consortium (TIGMIC)"/>
            <person name="Jia N."/>
            <person name="Wang J."/>
            <person name="Shi W."/>
            <person name="Du L."/>
            <person name="Sun Y."/>
            <person name="Zhan W."/>
            <person name="Jiang J.F."/>
            <person name="Wang Q."/>
            <person name="Zhang B."/>
            <person name="Ji P."/>
            <person name="Bell-Sakyi L."/>
            <person name="Cui X.M."/>
            <person name="Yuan T.T."/>
            <person name="Jiang B.G."/>
            <person name="Yang W.F."/>
            <person name="Lam T.T."/>
            <person name="Chang Q.C."/>
            <person name="Ding S.J."/>
            <person name="Wang X.J."/>
            <person name="Zhu J.G."/>
            <person name="Ruan X.D."/>
            <person name="Zhao L."/>
            <person name="Wei J.T."/>
            <person name="Ye R.Z."/>
            <person name="Que T.C."/>
            <person name="Du C.H."/>
            <person name="Zhou Y.H."/>
            <person name="Cheng J.X."/>
            <person name="Dai P.F."/>
            <person name="Guo W.B."/>
            <person name="Han X.H."/>
            <person name="Huang E.J."/>
            <person name="Li L.F."/>
            <person name="Wei W."/>
            <person name="Gao Y.C."/>
            <person name="Liu J.Z."/>
            <person name="Shao H.Z."/>
            <person name="Wang X."/>
            <person name="Wang C.C."/>
            <person name="Yang T.C."/>
            <person name="Huo Q.B."/>
            <person name="Li W."/>
            <person name="Chen H.Y."/>
            <person name="Chen S.E."/>
            <person name="Zhou L.G."/>
            <person name="Ni X.B."/>
            <person name="Tian J.H."/>
            <person name="Sheng Y."/>
            <person name="Liu T."/>
            <person name="Pan Y.S."/>
            <person name="Xia L.Y."/>
            <person name="Li J."/>
            <person name="Zhao F."/>
            <person name="Cao W.C."/>
        </authorList>
    </citation>
    <scope>NUCLEOTIDE SEQUENCE [LARGE SCALE GENOMIC DNA]</scope>
    <source>
        <strain evidence="1">Iper-2018</strain>
    </source>
</reference>
<comment type="caution">
    <text evidence="1">The sequence shown here is derived from an EMBL/GenBank/DDBJ whole genome shotgun (WGS) entry which is preliminary data.</text>
</comment>
<evidence type="ECO:0000313" key="1">
    <source>
        <dbReference type="EMBL" id="KAG0422039.1"/>
    </source>
</evidence>
<accession>A0AC60PM51</accession>
<protein>
    <submittedName>
        <fullName evidence="1">Uncharacterized protein</fullName>
    </submittedName>
</protein>
<proteinExistence type="predicted"/>
<dbReference type="EMBL" id="JABSTQ010010281">
    <property type="protein sequence ID" value="KAG0422039.1"/>
    <property type="molecule type" value="Genomic_DNA"/>
</dbReference>
<organism evidence="1 2">
    <name type="scientific">Ixodes persulcatus</name>
    <name type="common">Taiga tick</name>
    <dbReference type="NCBI Taxonomy" id="34615"/>
    <lineage>
        <taxon>Eukaryota</taxon>
        <taxon>Metazoa</taxon>
        <taxon>Ecdysozoa</taxon>
        <taxon>Arthropoda</taxon>
        <taxon>Chelicerata</taxon>
        <taxon>Arachnida</taxon>
        <taxon>Acari</taxon>
        <taxon>Parasitiformes</taxon>
        <taxon>Ixodida</taxon>
        <taxon>Ixodoidea</taxon>
        <taxon>Ixodidae</taxon>
        <taxon>Ixodinae</taxon>
        <taxon>Ixodes</taxon>
    </lineage>
</organism>